<proteinExistence type="predicted"/>
<dbReference type="Proteomes" id="UP001229836">
    <property type="component" value="Chromosome"/>
</dbReference>
<feature type="domain" description="Bacterial HORMA" evidence="2">
    <location>
        <begin position="4"/>
        <end position="164"/>
    </location>
</feature>
<protein>
    <recommendedName>
        <fullName evidence="2">Bacterial HORMA domain-containing protein</fullName>
    </recommendedName>
</protein>
<dbReference type="RefSeq" id="WP_198080452.1">
    <property type="nucleotide sequence ID" value="NZ_CP125669.1"/>
</dbReference>
<feature type="region of interest" description="Disordered" evidence="1">
    <location>
        <begin position="139"/>
        <end position="165"/>
    </location>
</feature>
<keyword evidence="4" id="KW-1185">Reference proteome</keyword>
<dbReference type="Pfam" id="PF18138">
    <property type="entry name" value="bacHORMA_1"/>
    <property type="match status" value="1"/>
</dbReference>
<evidence type="ECO:0000256" key="1">
    <source>
        <dbReference type="SAM" id="MobiDB-lite"/>
    </source>
</evidence>
<gene>
    <name evidence="3" type="ORF">QLH32_01795</name>
</gene>
<dbReference type="EMBL" id="CP125669">
    <property type="protein sequence ID" value="WHP06232.1"/>
    <property type="molecule type" value="Genomic_DNA"/>
</dbReference>
<accession>A0ABY8S6W3</accession>
<sequence>MSSSYSSTYSSTYTVADVEKVVRSIKADLIMIASSTRAMTEDKAKQYAHDIELLAKNNYLSQVDVTLMSSNGSEKKAVQYVFQTEDASGTERPGGVMWPHTPDGWVRIILSYTDSYFKESANVSKLSFEINWVSTTASTTHSNLTGSGNRGYSSNGFGANRSDYS</sequence>
<reference evidence="3 4" key="1">
    <citation type="submission" date="2023-05" db="EMBL/GenBank/DDBJ databases">
        <title>The complete genome of Acinetobacter sp. nov KCTC 92772.</title>
        <authorList>
            <person name="Zhou G."/>
        </authorList>
    </citation>
    <scope>NUCLEOTIDE SEQUENCE [LARGE SCALE GENOMIC DNA]</scope>
    <source>
        <strain evidence="3 4">KCTC 92772</strain>
    </source>
</reference>
<name>A0ABY8S6W3_9GAMM</name>
<dbReference type="InterPro" id="IPR041162">
    <property type="entry name" value="Bact_HORMA_1"/>
</dbReference>
<evidence type="ECO:0000313" key="3">
    <source>
        <dbReference type="EMBL" id="WHP06232.1"/>
    </source>
</evidence>
<evidence type="ECO:0000313" key="4">
    <source>
        <dbReference type="Proteomes" id="UP001229836"/>
    </source>
</evidence>
<organism evidence="3 4">
    <name type="scientific">Acinetobacter corruptisaponis</name>
    <dbReference type="NCBI Taxonomy" id="3045147"/>
    <lineage>
        <taxon>Bacteria</taxon>
        <taxon>Pseudomonadati</taxon>
        <taxon>Pseudomonadota</taxon>
        <taxon>Gammaproteobacteria</taxon>
        <taxon>Moraxellales</taxon>
        <taxon>Moraxellaceae</taxon>
        <taxon>Acinetobacter</taxon>
    </lineage>
</organism>
<evidence type="ECO:0000259" key="2">
    <source>
        <dbReference type="Pfam" id="PF18138"/>
    </source>
</evidence>